<keyword evidence="1" id="KW-0812">Transmembrane</keyword>
<keyword evidence="1" id="KW-1133">Transmembrane helix</keyword>
<name>A0A268A9B3_9BACI</name>
<reference evidence="2 3" key="1">
    <citation type="submission" date="2017-07" db="EMBL/GenBank/DDBJ databases">
        <title>Isolation and whole genome analysis of endospore-forming bacteria from heroin.</title>
        <authorList>
            <person name="Kalinowski J."/>
            <person name="Ahrens B."/>
            <person name="Al-Dilaimi A."/>
            <person name="Winkler A."/>
            <person name="Wibberg D."/>
            <person name="Schleenbecker U."/>
            <person name="Ruckert C."/>
            <person name="Wolfel R."/>
            <person name="Grass G."/>
        </authorList>
    </citation>
    <scope>NUCLEOTIDE SEQUENCE [LARGE SCALE GENOMIC DNA]</scope>
    <source>
        <strain evidence="2 3">7528</strain>
    </source>
</reference>
<evidence type="ECO:0000313" key="3">
    <source>
        <dbReference type="Proteomes" id="UP000216013"/>
    </source>
</evidence>
<feature type="transmembrane region" description="Helical" evidence="1">
    <location>
        <begin position="52"/>
        <end position="80"/>
    </location>
</feature>
<evidence type="ECO:0000313" key="2">
    <source>
        <dbReference type="EMBL" id="PAD20712.1"/>
    </source>
</evidence>
<comment type="caution">
    <text evidence="2">The sequence shown here is derived from an EMBL/GenBank/DDBJ whole genome shotgun (WGS) entry which is preliminary data.</text>
</comment>
<feature type="transmembrane region" description="Helical" evidence="1">
    <location>
        <begin position="20"/>
        <end position="40"/>
    </location>
</feature>
<dbReference type="OrthoDB" id="2943819at2"/>
<gene>
    <name evidence="2" type="ORF">CHH64_12470</name>
</gene>
<dbReference type="RefSeq" id="WP_095231111.1">
    <property type="nucleotide sequence ID" value="NZ_NPBD01000001.1"/>
</dbReference>
<accession>A0A268A9B3</accession>
<protein>
    <submittedName>
        <fullName evidence="2">Uncharacterized protein</fullName>
    </submittedName>
</protein>
<dbReference type="EMBL" id="NPBV01000021">
    <property type="protein sequence ID" value="PAD20712.1"/>
    <property type="molecule type" value="Genomic_DNA"/>
</dbReference>
<keyword evidence="1" id="KW-0472">Membrane</keyword>
<evidence type="ECO:0000256" key="1">
    <source>
        <dbReference type="SAM" id="Phobius"/>
    </source>
</evidence>
<dbReference type="AlphaFoldDB" id="A0A268A9B3"/>
<organism evidence="2 3">
    <name type="scientific">Terribacillus saccharophilus</name>
    <dbReference type="NCBI Taxonomy" id="361277"/>
    <lineage>
        <taxon>Bacteria</taxon>
        <taxon>Bacillati</taxon>
        <taxon>Bacillota</taxon>
        <taxon>Bacilli</taxon>
        <taxon>Bacillales</taxon>
        <taxon>Bacillaceae</taxon>
        <taxon>Terribacillus</taxon>
    </lineage>
</organism>
<sequence length="93" mass="10889">MEPQQRDHQSNGQMRIMQWVWTLVLTGIPIVNIIMLIIWAADRANPRRNFAIATFIVMAAVIIIYFIFFIIFMIIGVSLIPDTDPTYSDTYYY</sequence>
<proteinExistence type="predicted"/>
<dbReference type="Proteomes" id="UP000216013">
    <property type="component" value="Unassembled WGS sequence"/>
</dbReference>